<name>A0A1B6QQ62_SORBI</name>
<evidence type="ECO:0000256" key="7">
    <source>
        <dbReference type="SAM" id="MobiDB-lite"/>
    </source>
</evidence>
<dbReference type="EMBL" id="CM000760">
    <property type="protein sequence ID" value="KXG40061.1"/>
    <property type="molecule type" value="Genomic_DNA"/>
</dbReference>
<dbReference type="InterPro" id="IPR003166">
    <property type="entry name" value="TFIIE_bsu_DNA-bd"/>
</dbReference>
<dbReference type="GO" id="GO:0005673">
    <property type="term" value="C:transcription factor TFIIE complex"/>
    <property type="evidence" value="ECO:0000318"/>
    <property type="project" value="GO_Central"/>
</dbReference>
<dbReference type="InterPro" id="IPR016656">
    <property type="entry name" value="TFIIE-bsu"/>
</dbReference>
<dbReference type="Proteomes" id="UP000000768">
    <property type="component" value="Chromosome 1"/>
</dbReference>
<reference evidence="10" key="2">
    <citation type="journal article" date="2018" name="Plant J.">
        <title>The Sorghum bicolor reference genome: improved assembly, gene annotations, a transcriptome atlas, and signatures of genome organization.</title>
        <authorList>
            <person name="McCormick R.F."/>
            <person name="Truong S.K."/>
            <person name="Sreedasyam A."/>
            <person name="Jenkins J."/>
            <person name="Shu S."/>
            <person name="Sims D."/>
            <person name="Kennedy M."/>
            <person name="Amirebrahimi M."/>
            <person name="Weers B.D."/>
            <person name="McKinley B."/>
            <person name="Mattison A."/>
            <person name="Morishige D.T."/>
            <person name="Grimwood J."/>
            <person name="Schmutz J."/>
            <person name="Mullet J.E."/>
        </authorList>
    </citation>
    <scope>NUCLEOTIDE SEQUENCE [LARGE SCALE GENOMIC DNA]</scope>
    <source>
        <strain evidence="10">cv. BTx623</strain>
    </source>
</reference>
<dbReference type="GO" id="GO:0006367">
    <property type="term" value="P:transcription initiation at RNA polymerase II promoter"/>
    <property type="evidence" value="ECO:0000318"/>
    <property type="project" value="GO_Central"/>
</dbReference>
<gene>
    <name evidence="9" type="ORF">SORBI_3001G485300</name>
</gene>
<organism evidence="9 10">
    <name type="scientific">Sorghum bicolor</name>
    <name type="common">Sorghum</name>
    <name type="synonym">Sorghum vulgare</name>
    <dbReference type="NCBI Taxonomy" id="4558"/>
    <lineage>
        <taxon>Eukaryota</taxon>
        <taxon>Viridiplantae</taxon>
        <taxon>Streptophyta</taxon>
        <taxon>Embryophyta</taxon>
        <taxon>Tracheophyta</taxon>
        <taxon>Spermatophyta</taxon>
        <taxon>Magnoliopsida</taxon>
        <taxon>Liliopsida</taxon>
        <taxon>Poales</taxon>
        <taxon>Poaceae</taxon>
        <taxon>PACMAD clade</taxon>
        <taxon>Panicoideae</taxon>
        <taxon>Andropogonodae</taxon>
        <taxon>Andropogoneae</taxon>
        <taxon>Sorghinae</taxon>
        <taxon>Sorghum</taxon>
    </lineage>
</organism>
<dbReference type="PANTHER" id="PTHR12716">
    <property type="entry name" value="TRANSCRIPTION INITIATION FACTOR IIE, BETA SUBUNIT"/>
    <property type="match status" value="1"/>
</dbReference>
<feature type="compositionally biased region" description="Basic residues" evidence="7">
    <location>
        <begin position="255"/>
        <end position="269"/>
    </location>
</feature>
<keyword evidence="3" id="KW-0238">DNA-binding</keyword>
<sequence>MALNDRLNKFKQQQERCQNTLSSIFASQTSISTSKHVPGIQPVNAPLAPIKPLHPIKFSNDTERLQHINSVRKSAVGVQIKLVVELLYKTRQSFTAKQVNEATYVDIHGNKAVFDSLRNNPKVLFDGTRFSYKPKHILTGRDELLGLIKEKECGLPVEDIKDAYPSVLEDLQALKASGDVWWLSSTQSQEDMAYFNDPRYNITVDNDLKELFLKTELPRDMLDVEKEIKKSGEKPMTNTTKRRALAQILDAAPKTKTKGSKKKQRRLTGKSKGLTNIHMPELFDA</sequence>
<dbReference type="OMA" id="TRFSYKP"/>
<feature type="domain" description="TFIIE beta" evidence="8">
    <location>
        <begin position="64"/>
        <end position="139"/>
    </location>
</feature>
<dbReference type="Gramene" id="KXG40061">
    <property type="protein sequence ID" value="KXG40061"/>
    <property type="gene ID" value="SORBI_3001G485300"/>
</dbReference>
<dbReference type="InterPro" id="IPR040501">
    <property type="entry name" value="TFA2_Winged_2"/>
</dbReference>
<protein>
    <recommendedName>
        <fullName evidence="8">TFIIE beta domain-containing protein</fullName>
    </recommendedName>
</protein>
<evidence type="ECO:0000256" key="5">
    <source>
        <dbReference type="ARBA" id="ARBA00023242"/>
    </source>
</evidence>
<evidence type="ECO:0000256" key="2">
    <source>
        <dbReference type="ARBA" id="ARBA00023015"/>
    </source>
</evidence>
<dbReference type="GO" id="GO:0003677">
    <property type="term" value="F:DNA binding"/>
    <property type="evidence" value="ECO:0007669"/>
    <property type="project" value="UniProtKB-KW"/>
</dbReference>
<dbReference type="InParanoid" id="A0A1B6QQ62"/>
<evidence type="ECO:0000256" key="6">
    <source>
        <dbReference type="ARBA" id="ARBA00025581"/>
    </source>
</evidence>
<accession>A0A1B6QQ62</accession>
<keyword evidence="10" id="KW-1185">Reference proteome</keyword>
<dbReference type="STRING" id="4558.A0A1B6QQ62"/>
<evidence type="ECO:0000256" key="4">
    <source>
        <dbReference type="ARBA" id="ARBA00023163"/>
    </source>
</evidence>
<dbReference type="AlphaFoldDB" id="A0A1B6QQ62"/>
<evidence type="ECO:0000259" key="8">
    <source>
        <dbReference type="PROSITE" id="PS51351"/>
    </source>
</evidence>
<feature type="region of interest" description="Disordered" evidence="7">
    <location>
        <begin position="248"/>
        <end position="274"/>
    </location>
</feature>
<dbReference type="PROSITE" id="PS51351">
    <property type="entry name" value="TFIIE_BETA_C"/>
    <property type="match status" value="1"/>
</dbReference>
<evidence type="ECO:0000313" key="10">
    <source>
        <dbReference type="Proteomes" id="UP000000768"/>
    </source>
</evidence>
<keyword evidence="4" id="KW-0804">Transcription</keyword>
<comment type="function">
    <text evidence="6">Recruits TFIIH to the initiation complex and stimulates the RNA polymerase II C-terminal domain kinase and DNA-dependent ATPase activities of TFIIH. Both TFIIH and TFIIE are required for promoter clearance by RNA polymerase.</text>
</comment>
<reference evidence="9 10" key="1">
    <citation type="journal article" date="2009" name="Nature">
        <title>The Sorghum bicolor genome and the diversification of grasses.</title>
        <authorList>
            <person name="Paterson A.H."/>
            <person name="Bowers J.E."/>
            <person name="Bruggmann R."/>
            <person name="Dubchak I."/>
            <person name="Grimwood J."/>
            <person name="Gundlach H."/>
            <person name="Haberer G."/>
            <person name="Hellsten U."/>
            <person name="Mitros T."/>
            <person name="Poliakov A."/>
            <person name="Schmutz J."/>
            <person name="Spannagl M."/>
            <person name="Tang H."/>
            <person name="Wang X."/>
            <person name="Wicker T."/>
            <person name="Bharti A.K."/>
            <person name="Chapman J."/>
            <person name="Feltus F.A."/>
            <person name="Gowik U."/>
            <person name="Grigoriev I.V."/>
            <person name="Lyons E."/>
            <person name="Maher C.A."/>
            <person name="Martis M."/>
            <person name="Narechania A."/>
            <person name="Otillar R.P."/>
            <person name="Penning B.W."/>
            <person name="Salamov A.A."/>
            <person name="Wang Y."/>
            <person name="Zhang L."/>
            <person name="Carpita N.C."/>
            <person name="Freeling M."/>
            <person name="Gingle A.R."/>
            <person name="Hash C.T."/>
            <person name="Keller B."/>
            <person name="Klein P."/>
            <person name="Kresovich S."/>
            <person name="McCann M.C."/>
            <person name="Ming R."/>
            <person name="Peterson D.G."/>
            <person name="Mehboob-ur-Rahman"/>
            <person name="Ware D."/>
            <person name="Westhoff P."/>
            <person name="Mayer K.F."/>
            <person name="Messing J."/>
            <person name="Rokhsar D.S."/>
        </authorList>
    </citation>
    <scope>NUCLEOTIDE SEQUENCE [LARGE SCALE GENOMIC DNA]</scope>
    <source>
        <strain evidence="10">cv. BTx623</strain>
    </source>
</reference>
<keyword evidence="2" id="KW-0805">Transcription regulation</keyword>
<comment type="subcellular location">
    <subcellularLocation>
        <location evidence="1">Nucleus</location>
    </subcellularLocation>
</comment>
<dbReference type="OrthoDB" id="3907302at2759"/>
<evidence type="ECO:0000256" key="1">
    <source>
        <dbReference type="ARBA" id="ARBA00004123"/>
    </source>
</evidence>
<evidence type="ECO:0000313" key="9">
    <source>
        <dbReference type="EMBL" id="KXG40061.1"/>
    </source>
</evidence>
<proteinExistence type="predicted"/>
<keyword evidence="5" id="KW-0539">Nucleus</keyword>
<evidence type="ECO:0000256" key="3">
    <source>
        <dbReference type="ARBA" id="ARBA00023125"/>
    </source>
</evidence>
<dbReference type="PANTHER" id="PTHR12716:SF8">
    <property type="entry name" value="TRANSCRIPTION INITIATION FACTOR IIE SUBUNIT BETA"/>
    <property type="match status" value="1"/>
</dbReference>
<dbReference type="eggNOG" id="KOG3095">
    <property type="taxonomic scope" value="Eukaryota"/>
</dbReference>
<dbReference type="Pfam" id="PF18121">
    <property type="entry name" value="TFA2_Winged_2"/>
    <property type="match status" value="1"/>
</dbReference>